<dbReference type="InterPro" id="IPR000160">
    <property type="entry name" value="GGDEF_dom"/>
</dbReference>
<dbReference type="PROSITE" id="PS50887">
    <property type="entry name" value="GGDEF"/>
    <property type="match status" value="1"/>
</dbReference>
<reference evidence="4 5" key="1">
    <citation type="submission" date="2021-01" db="EMBL/GenBank/DDBJ databases">
        <title>Whole genome shotgun sequence of Actinoplanes couchii NBRC 106145.</title>
        <authorList>
            <person name="Komaki H."/>
            <person name="Tamura T."/>
        </authorList>
    </citation>
    <scope>NUCLEOTIDE SEQUENCE [LARGE SCALE GENOMIC DNA]</scope>
    <source>
        <strain evidence="4 5">NBRC 106145</strain>
    </source>
</reference>
<name>A0ABQ3XSZ4_9ACTN</name>
<dbReference type="InterPro" id="IPR043128">
    <property type="entry name" value="Rev_trsase/Diguanyl_cyclase"/>
</dbReference>
<gene>
    <name evidence="4" type="ORF">Aco03nite_100330</name>
</gene>
<evidence type="ECO:0000259" key="3">
    <source>
        <dbReference type="PROSITE" id="PS50887"/>
    </source>
</evidence>
<dbReference type="Gene3D" id="3.30.70.270">
    <property type="match status" value="1"/>
</dbReference>
<feature type="transmembrane region" description="Helical" evidence="2">
    <location>
        <begin position="48"/>
        <end position="73"/>
    </location>
</feature>
<feature type="region of interest" description="Disordered" evidence="1">
    <location>
        <begin position="309"/>
        <end position="340"/>
    </location>
</feature>
<dbReference type="PANTHER" id="PTHR46663:SF2">
    <property type="entry name" value="GGDEF DOMAIN-CONTAINING PROTEIN"/>
    <property type="match status" value="1"/>
</dbReference>
<protein>
    <recommendedName>
        <fullName evidence="3">GGDEF domain-containing protein</fullName>
    </recommendedName>
</protein>
<evidence type="ECO:0000313" key="5">
    <source>
        <dbReference type="Proteomes" id="UP000612282"/>
    </source>
</evidence>
<keyword evidence="2" id="KW-0812">Transmembrane</keyword>
<keyword evidence="5" id="KW-1185">Reference proteome</keyword>
<proteinExistence type="predicted"/>
<feature type="transmembrane region" description="Helical" evidence="2">
    <location>
        <begin position="16"/>
        <end position="41"/>
    </location>
</feature>
<sequence length="340" mass="36369">MLMADVFDAPSHGVPASLTTVCLGMIAAMIAAETLGAINFWRPANRHYGWFSAAQVIADTVVMCALVAGLHNYVETTTWTGLIIPIVAGSLRFKLPGALLAWAATSAFLPLVLSRGERPPAPGDLVFAVIIHLMVAFISGTQSGAFGRRVAELDQAKDALKHQASHDPLTGLPNRNRLAEFADSKIGHQLTCLLLDLNGFKQINDSLGHAAGDEVLRQTAYRIRACIGAEDLAGRLGGDEFQVLLPHATPGGADDLICRLREEINSPIRVGDNFVTVGVAIGSAYRPSGDEASLDALTYIADQAMYQEKRRSRKSAQGQPSPYDGERTISTEIGFPHEAA</sequence>
<dbReference type="EMBL" id="BOMG01000131">
    <property type="protein sequence ID" value="GID61629.1"/>
    <property type="molecule type" value="Genomic_DNA"/>
</dbReference>
<dbReference type="CDD" id="cd01949">
    <property type="entry name" value="GGDEF"/>
    <property type="match status" value="1"/>
</dbReference>
<dbReference type="InterPro" id="IPR052163">
    <property type="entry name" value="DGC-Regulatory_Protein"/>
</dbReference>
<dbReference type="NCBIfam" id="TIGR00254">
    <property type="entry name" value="GGDEF"/>
    <property type="match status" value="1"/>
</dbReference>
<keyword evidence="2" id="KW-1133">Transmembrane helix</keyword>
<evidence type="ECO:0000256" key="1">
    <source>
        <dbReference type="SAM" id="MobiDB-lite"/>
    </source>
</evidence>
<feature type="transmembrane region" description="Helical" evidence="2">
    <location>
        <begin position="125"/>
        <end position="146"/>
    </location>
</feature>
<dbReference type="SUPFAM" id="SSF55073">
    <property type="entry name" value="Nucleotide cyclase"/>
    <property type="match status" value="1"/>
</dbReference>
<dbReference type="SMART" id="SM00267">
    <property type="entry name" value="GGDEF"/>
    <property type="match status" value="1"/>
</dbReference>
<evidence type="ECO:0000313" key="4">
    <source>
        <dbReference type="EMBL" id="GID61629.1"/>
    </source>
</evidence>
<feature type="transmembrane region" description="Helical" evidence="2">
    <location>
        <begin position="93"/>
        <end position="113"/>
    </location>
</feature>
<evidence type="ECO:0000256" key="2">
    <source>
        <dbReference type="SAM" id="Phobius"/>
    </source>
</evidence>
<dbReference type="PANTHER" id="PTHR46663">
    <property type="entry name" value="DIGUANYLATE CYCLASE DGCT-RELATED"/>
    <property type="match status" value="1"/>
</dbReference>
<accession>A0ABQ3XSZ4</accession>
<organism evidence="4 5">
    <name type="scientific">Actinoplanes couchii</name>
    <dbReference type="NCBI Taxonomy" id="403638"/>
    <lineage>
        <taxon>Bacteria</taxon>
        <taxon>Bacillati</taxon>
        <taxon>Actinomycetota</taxon>
        <taxon>Actinomycetes</taxon>
        <taxon>Micromonosporales</taxon>
        <taxon>Micromonosporaceae</taxon>
        <taxon>Actinoplanes</taxon>
    </lineage>
</organism>
<comment type="caution">
    <text evidence="4">The sequence shown here is derived from an EMBL/GenBank/DDBJ whole genome shotgun (WGS) entry which is preliminary data.</text>
</comment>
<dbReference type="Pfam" id="PF00990">
    <property type="entry name" value="GGDEF"/>
    <property type="match status" value="1"/>
</dbReference>
<dbReference type="Proteomes" id="UP000612282">
    <property type="component" value="Unassembled WGS sequence"/>
</dbReference>
<keyword evidence="2" id="KW-0472">Membrane</keyword>
<feature type="domain" description="GGDEF" evidence="3">
    <location>
        <begin position="188"/>
        <end position="321"/>
    </location>
</feature>
<dbReference type="InterPro" id="IPR029787">
    <property type="entry name" value="Nucleotide_cyclase"/>
</dbReference>